<dbReference type="RefSeq" id="WP_344020114.1">
    <property type="nucleotide sequence ID" value="NZ_BAAAJK010000006.1"/>
</dbReference>
<protein>
    <recommendedName>
        <fullName evidence="3">Antitoxin HicB</fullName>
    </recommendedName>
</protein>
<dbReference type="EMBL" id="BAAAJK010000006">
    <property type="protein sequence ID" value="GAA1385041.1"/>
    <property type="molecule type" value="Genomic_DNA"/>
</dbReference>
<evidence type="ECO:0000313" key="1">
    <source>
        <dbReference type="EMBL" id="GAA1385041.1"/>
    </source>
</evidence>
<sequence>MTTQAIYKQCETRTGEGPVAAVSYTVNATLVDDEGWRGWHVEVPEIDRATQARTVAEIEVMARDLIEIMTGEDVAGLELDVHLALPAIVSERLAEVNRQRAAEAAARSAAARAAREAALGLKDHGLSVREIGKVLGVSRQRASRLTSK</sequence>
<keyword evidence="2" id="KW-1185">Reference proteome</keyword>
<gene>
    <name evidence="1" type="ORF">GCM10009613_16780</name>
</gene>
<proteinExistence type="predicted"/>
<evidence type="ECO:0008006" key="3">
    <source>
        <dbReference type="Google" id="ProtNLM"/>
    </source>
</evidence>
<organism evidence="1 2">
    <name type="scientific">Pseudonocardia kongjuensis</name>
    <dbReference type="NCBI Taxonomy" id="102227"/>
    <lineage>
        <taxon>Bacteria</taxon>
        <taxon>Bacillati</taxon>
        <taxon>Actinomycetota</taxon>
        <taxon>Actinomycetes</taxon>
        <taxon>Pseudonocardiales</taxon>
        <taxon>Pseudonocardiaceae</taxon>
        <taxon>Pseudonocardia</taxon>
    </lineage>
</organism>
<reference evidence="1 2" key="1">
    <citation type="journal article" date="2019" name="Int. J. Syst. Evol. Microbiol.">
        <title>The Global Catalogue of Microorganisms (GCM) 10K type strain sequencing project: providing services to taxonomists for standard genome sequencing and annotation.</title>
        <authorList>
            <consortium name="The Broad Institute Genomics Platform"/>
            <consortium name="The Broad Institute Genome Sequencing Center for Infectious Disease"/>
            <person name="Wu L."/>
            <person name="Ma J."/>
        </authorList>
    </citation>
    <scope>NUCLEOTIDE SEQUENCE [LARGE SCALE GENOMIC DNA]</scope>
    <source>
        <strain evidence="1 2">JCM 11896</strain>
    </source>
</reference>
<evidence type="ECO:0000313" key="2">
    <source>
        <dbReference type="Proteomes" id="UP001501414"/>
    </source>
</evidence>
<accession>A0ABN1XP01</accession>
<comment type="caution">
    <text evidence="1">The sequence shown here is derived from an EMBL/GenBank/DDBJ whole genome shotgun (WGS) entry which is preliminary data.</text>
</comment>
<dbReference type="Proteomes" id="UP001501414">
    <property type="component" value="Unassembled WGS sequence"/>
</dbReference>
<name>A0ABN1XP01_9PSEU</name>